<evidence type="ECO:0000259" key="1">
    <source>
        <dbReference type="PROSITE" id="PS51186"/>
    </source>
</evidence>
<dbReference type="CDD" id="cd04301">
    <property type="entry name" value="NAT_SF"/>
    <property type="match status" value="1"/>
</dbReference>
<evidence type="ECO:0000313" key="3">
    <source>
        <dbReference type="EMBL" id="SDE76558.1"/>
    </source>
</evidence>
<dbReference type="Pfam" id="PF14542">
    <property type="entry name" value="Acetyltransf_CG"/>
    <property type="match status" value="1"/>
</dbReference>
<dbReference type="EMBL" id="FNBD01000003">
    <property type="protein sequence ID" value="SDE76558.1"/>
    <property type="molecule type" value="Genomic_DNA"/>
</dbReference>
<dbReference type="PROSITE" id="PS51186">
    <property type="entry name" value="GNAT"/>
    <property type="match status" value="1"/>
</dbReference>
<dbReference type="PROSITE" id="PS51729">
    <property type="entry name" value="GNAT_YJDJ"/>
    <property type="match status" value="1"/>
</dbReference>
<name>A0A1G7FL03_9FLAO</name>
<dbReference type="Proteomes" id="UP000182114">
    <property type="component" value="Unassembled WGS sequence"/>
</dbReference>
<gene>
    <name evidence="3" type="ORF">SAMN04487992_103336</name>
</gene>
<dbReference type="PANTHER" id="PTHR31435">
    <property type="entry name" value="PROTEIN NATD1"/>
    <property type="match status" value="1"/>
</dbReference>
<dbReference type="eggNOG" id="COG2388">
    <property type="taxonomic scope" value="Bacteria"/>
</dbReference>
<dbReference type="Gene3D" id="3.40.630.30">
    <property type="match status" value="1"/>
</dbReference>
<dbReference type="RefSeq" id="WP_074537891.1">
    <property type="nucleotide sequence ID" value="NZ_FNBD01000003.1"/>
</dbReference>
<sequence>MTIKQSEQDKNGVFKAVIEDQEVGHLEYAWLGPKTLSINHTEVNPDFGGQGIGKKLVLAAIDFAREKNAKIKVLCTYAKAVIDKTPDLQDILA</sequence>
<dbReference type="InterPro" id="IPR031165">
    <property type="entry name" value="GNAT_YJDJ"/>
</dbReference>
<dbReference type="SUPFAM" id="SSF55729">
    <property type="entry name" value="Acyl-CoA N-acyltransferases (Nat)"/>
    <property type="match status" value="1"/>
</dbReference>
<dbReference type="PANTHER" id="PTHR31435:SF10">
    <property type="entry name" value="BSR4717 PROTEIN"/>
    <property type="match status" value="1"/>
</dbReference>
<organism evidence="3 4">
    <name type="scientific">Cellulophaga baltica</name>
    <dbReference type="NCBI Taxonomy" id="76594"/>
    <lineage>
        <taxon>Bacteria</taxon>
        <taxon>Pseudomonadati</taxon>
        <taxon>Bacteroidota</taxon>
        <taxon>Flavobacteriia</taxon>
        <taxon>Flavobacteriales</taxon>
        <taxon>Flavobacteriaceae</taxon>
        <taxon>Cellulophaga</taxon>
    </lineage>
</organism>
<evidence type="ECO:0000259" key="2">
    <source>
        <dbReference type="PROSITE" id="PS51729"/>
    </source>
</evidence>
<proteinExistence type="predicted"/>
<feature type="domain" description="N-acetyltransferase" evidence="1">
    <location>
        <begin position="1"/>
        <end position="93"/>
    </location>
</feature>
<dbReference type="InterPro" id="IPR000182">
    <property type="entry name" value="GNAT_dom"/>
</dbReference>
<dbReference type="AlphaFoldDB" id="A0A1G7FL03"/>
<evidence type="ECO:0000313" key="4">
    <source>
        <dbReference type="Proteomes" id="UP000182114"/>
    </source>
</evidence>
<dbReference type="InterPro" id="IPR016181">
    <property type="entry name" value="Acyl_CoA_acyltransferase"/>
</dbReference>
<protein>
    <submittedName>
        <fullName evidence="3">Uncharacterized protein</fullName>
    </submittedName>
</protein>
<accession>A0A1G7FL03</accession>
<keyword evidence="4" id="KW-1185">Reference proteome</keyword>
<dbReference type="GO" id="GO:0016747">
    <property type="term" value="F:acyltransferase activity, transferring groups other than amino-acyl groups"/>
    <property type="evidence" value="ECO:0007669"/>
    <property type="project" value="InterPro"/>
</dbReference>
<reference evidence="4" key="1">
    <citation type="submission" date="2016-10" db="EMBL/GenBank/DDBJ databases">
        <authorList>
            <person name="Varghese N."/>
            <person name="Submissions S."/>
        </authorList>
    </citation>
    <scope>NUCLEOTIDE SEQUENCE [LARGE SCALE GENOMIC DNA]</scope>
    <source>
        <strain evidence="4">DSM 24729</strain>
    </source>
</reference>
<dbReference type="InterPro" id="IPR045057">
    <property type="entry name" value="Gcn5-rel_NAT"/>
</dbReference>
<feature type="domain" description="N-acetyltransferase" evidence="2">
    <location>
        <begin position="6"/>
        <end position="93"/>
    </location>
</feature>